<comment type="caution">
    <text evidence="1">The sequence shown here is derived from an EMBL/GenBank/DDBJ whole genome shotgun (WGS) entry which is preliminary data.</text>
</comment>
<gene>
    <name evidence="1" type="ORF">Q8947_05045</name>
</gene>
<dbReference type="EMBL" id="JAUZQE010000008">
    <property type="protein sequence ID" value="MDR4125351.1"/>
    <property type="molecule type" value="Genomic_DNA"/>
</dbReference>
<dbReference type="Gene3D" id="1.10.3210.10">
    <property type="entry name" value="Hypothetical protein af1432"/>
    <property type="match status" value="1"/>
</dbReference>
<dbReference type="SUPFAM" id="SSF109604">
    <property type="entry name" value="HD-domain/PDEase-like"/>
    <property type="match status" value="1"/>
</dbReference>
<organism evidence="1 2">
    <name type="scientific">Yanghanlia caeni</name>
    <dbReference type="NCBI Taxonomy" id="3064283"/>
    <lineage>
        <taxon>Bacteria</taxon>
        <taxon>Pseudomonadati</taxon>
        <taxon>Pseudomonadota</taxon>
        <taxon>Betaproteobacteria</taxon>
        <taxon>Burkholderiales</taxon>
        <taxon>Alcaligenaceae</taxon>
        <taxon>Yanghanlia</taxon>
    </lineage>
</organism>
<protein>
    <submittedName>
        <fullName evidence="1">Phosphohydrolase</fullName>
    </submittedName>
</protein>
<dbReference type="RefSeq" id="WP_165276702.1">
    <property type="nucleotide sequence ID" value="NZ_JAUZQE010000008.1"/>
</dbReference>
<name>A0ABU1D4J8_9BURK</name>
<dbReference type="Proteomes" id="UP001232156">
    <property type="component" value="Unassembled WGS sequence"/>
</dbReference>
<proteinExistence type="predicted"/>
<keyword evidence="2" id="KW-1185">Reference proteome</keyword>
<reference evidence="1 2" key="1">
    <citation type="submission" date="2023-08" db="EMBL/GenBank/DDBJ databases">
        <title>Alcaligenaceae gen. nov., a novel taxon isolated from the sludge of Yixing Pesticide Factory.</title>
        <authorList>
            <person name="Ruan L."/>
        </authorList>
    </citation>
    <scope>NUCLEOTIDE SEQUENCE [LARGE SCALE GENOMIC DNA]</scope>
    <source>
        <strain evidence="1 2">LG-2</strain>
    </source>
</reference>
<accession>A0ABU1D4J8</accession>
<sequence length="208" mass="23684">MSDENPRAWMRLPSGRRLDLVNPDPDAWDDTDLATRLARTYRWGGESTWQRPLSVAQHSLLVLEIRRQTAPVPLSPHEALQELLHDAEEGFLGFDCISPLKQILGDSFRRLENRLADAIWTRYDVAPWSQSGYALHKQADRVAAASEAVHCVGWSRQEVVEVLGITAQILEVDPLVRRWGGHPWEPWAADVAAERFHAVLRELRRTAN</sequence>
<evidence type="ECO:0000313" key="1">
    <source>
        <dbReference type="EMBL" id="MDR4125351.1"/>
    </source>
</evidence>
<evidence type="ECO:0000313" key="2">
    <source>
        <dbReference type="Proteomes" id="UP001232156"/>
    </source>
</evidence>